<dbReference type="GO" id="GO:0016887">
    <property type="term" value="F:ATP hydrolysis activity"/>
    <property type="evidence" value="ECO:0007669"/>
    <property type="project" value="InterPro"/>
</dbReference>
<dbReference type="Pfam" id="PF09079">
    <property type="entry name" value="WHD_Cdc6"/>
    <property type="match status" value="1"/>
</dbReference>
<dbReference type="AlphaFoldDB" id="A0A8T0DBD5"/>
<evidence type="ECO:0000256" key="7">
    <source>
        <dbReference type="RuleBase" id="RU365058"/>
    </source>
</evidence>
<dbReference type="SMART" id="SM00382">
    <property type="entry name" value="AAA"/>
    <property type="match status" value="1"/>
</dbReference>
<dbReference type="GO" id="GO:0005664">
    <property type="term" value="C:nuclear origin of replication recognition complex"/>
    <property type="evidence" value="ECO:0007669"/>
    <property type="project" value="TreeGrafter"/>
</dbReference>
<protein>
    <recommendedName>
        <fullName evidence="7">Origin recognition complex subunit 1</fullName>
    </recommendedName>
</protein>
<keyword evidence="4" id="KW-0479">Metal-binding</keyword>
<keyword evidence="12" id="KW-1185">Reference proteome</keyword>
<sequence length="703" mass="78023">MEFLEPMCKNSGKFIYRGFKSCLPLKDAFVCCVISGRRPVQYSNQPNITTSPANHISDRFQNHITKLTRFCGMSTNRGSKGWPTCRKDKENTPGTIFVYQTTLNLASVRCLDRTRQTWTAPVIPSKLSPRTPRRACKDLALARLLAPVDLDLSDECYFKSPVVRKRTITSPAPKRNTCRSVLTPSKVDSPVRRLRSLSISMKTKLDISSNAHKKTMSACRSKITSASSPEDHQSDYHMESSTSSNLSVSASEPDESSYSSESSDCESPASWIRRRHPRGRSTKWTSRSPKTPELRPKTNSASRAPNASHCILPRRTFSARPSNRTTSVCAGPHSGECLPGREHEFDSIYTFISGRLLQNTGGCMYISGLPGTGKTASVNAVLSAMTDAQARFQKIVINGMQVNDPKQVYIHILKQLTGTLATAKQAAQILESEFCAPHLSKSRRTGENQLMPVVLVIDELDLLCTRRQDVLYNLFDWPTRPRGRRSLIVLAIANTMDLPERLLHPRVASRLGLTRLTFAPYSHEQLVSIVHSRLSCSLANSFQEKALELAARKVAAVSGDVRRALDICRRAAEMVAQSKSSREIGITHINAALKEMFTTPKLTAIRACSIYEKLFLRALIAEFQARSSEEARLNRCIQQMCALCRLEGFACPTTSEVFDICASLGAHKLLSTEASKHDTSMFVRLNCSKADVLFALKPRAGVA</sequence>
<dbReference type="InterPro" id="IPR054425">
    <property type="entry name" value="Cdc6_ORC1-like_ATPase_lid"/>
</dbReference>
<evidence type="ECO:0000256" key="5">
    <source>
        <dbReference type="ARBA" id="ARBA00023125"/>
    </source>
</evidence>
<keyword evidence="3 7" id="KW-0235">DNA replication</keyword>
<dbReference type="InterPro" id="IPR003959">
    <property type="entry name" value="ATPase_AAA_core"/>
</dbReference>
<keyword evidence="7" id="KW-0067">ATP-binding</keyword>
<evidence type="ECO:0000259" key="9">
    <source>
        <dbReference type="SMART" id="SM00382"/>
    </source>
</evidence>
<dbReference type="PANTHER" id="PTHR10763">
    <property type="entry name" value="CELL DIVISION CONTROL PROTEIN 6-RELATED"/>
    <property type="match status" value="1"/>
</dbReference>
<dbReference type="InterPro" id="IPR003593">
    <property type="entry name" value="AAA+_ATPase"/>
</dbReference>
<proteinExistence type="inferred from homology"/>
<comment type="function">
    <text evidence="7">Component of the origin recognition complex (ORC) that binds origins of replication. DNA-binding is ATP-dependent, however specific DNA sequences that define origins of replication have not been identified so far. ORC is required to assemble the pre-replication complex necessary to initiate DNA replication.</text>
</comment>
<feature type="compositionally biased region" description="Basic and acidic residues" evidence="8">
    <location>
        <begin position="229"/>
        <end position="238"/>
    </location>
</feature>
<dbReference type="GO" id="GO:0046872">
    <property type="term" value="F:metal ion binding"/>
    <property type="evidence" value="ECO:0007669"/>
    <property type="project" value="UniProtKB-KW"/>
</dbReference>
<dbReference type="Pfam" id="PF22606">
    <property type="entry name" value="Cdc6-ORC-like_ATPase_lid"/>
    <property type="match status" value="1"/>
</dbReference>
<comment type="subcellular location">
    <subcellularLocation>
        <location evidence="1 7">Nucleus</location>
    </subcellularLocation>
</comment>
<evidence type="ECO:0000256" key="4">
    <source>
        <dbReference type="ARBA" id="ARBA00022723"/>
    </source>
</evidence>
<evidence type="ECO:0000256" key="6">
    <source>
        <dbReference type="ARBA" id="ARBA00023242"/>
    </source>
</evidence>
<evidence type="ECO:0000256" key="2">
    <source>
        <dbReference type="ARBA" id="ARBA00008398"/>
    </source>
</evidence>
<feature type="region of interest" description="Disordered" evidence="8">
    <location>
        <begin position="208"/>
        <end position="312"/>
    </location>
</feature>
<keyword evidence="5 7" id="KW-0238">DNA-binding</keyword>
<gene>
    <name evidence="11" type="ORF">P879_04972</name>
</gene>
<dbReference type="Pfam" id="PF00004">
    <property type="entry name" value="AAA"/>
    <property type="match status" value="1"/>
</dbReference>
<dbReference type="InterPro" id="IPR027417">
    <property type="entry name" value="P-loop_NTPase"/>
</dbReference>
<dbReference type="InterPro" id="IPR015163">
    <property type="entry name" value="Cdc6_C"/>
</dbReference>
<comment type="subunit">
    <text evidence="7">ORC is composed of six subunits.</text>
</comment>
<dbReference type="GO" id="GO:0003688">
    <property type="term" value="F:DNA replication origin binding"/>
    <property type="evidence" value="ECO:0007669"/>
    <property type="project" value="TreeGrafter"/>
</dbReference>
<feature type="compositionally biased region" description="Low complexity" evidence="8">
    <location>
        <begin position="240"/>
        <end position="270"/>
    </location>
</feature>
<keyword evidence="7" id="KW-0547">Nucleotide-binding</keyword>
<dbReference type="Gene3D" id="1.10.8.60">
    <property type="match status" value="1"/>
</dbReference>
<reference evidence="11 12" key="1">
    <citation type="submission" date="2019-07" db="EMBL/GenBank/DDBJ databases">
        <title>Annotation for the trematode Paragonimus westermani.</title>
        <authorList>
            <person name="Choi Y.-J."/>
        </authorList>
    </citation>
    <scope>NUCLEOTIDE SEQUENCE [LARGE SCALE GENOMIC DNA]</scope>
    <source>
        <strain evidence="11">180907_Pwestermani</strain>
    </source>
</reference>
<dbReference type="GO" id="GO:0005524">
    <property type="term" value="F:ATP binding"/>
    <property type="evidence" value="ECO:0007669"/>
    <property type="project" value="UniProtKB-KW"/>
</dbReference>
<keyword evidence="6 7" id="KW-0539">Nucleus</keyword>
<dbReference type="Proteomes" id="UP000699462">
    <property type="component" value="Unassembled WGS sequence"/>
</dbReference>
<dbReference type="InterPro" id="IPR050311">
    <property type="entry name" value="ORC1/CDC6"/>
</dbReference>
<dbReference type="OrthoDB" id="1926878at2759"/>
<evidence type="ECO:0000256" key="3">
    <source>
        <dbReference type="ARBA" id="ARBA00022705"/>
    </source>
</evidence>
<dbReference type="EMBL" id="JTDF01007324">
    <property type="protein sequence ID" value="KAF8565090.1"/>
    <property type="molecule type" value="Genomic_DNA"/>
</dbReference>
<dbReference type="Gene3D" id="3.40.50.300">
    <property type="entry name" value="P-loop containing nucleotide triphosphate hydrolases"/>
    <property type="match status" value="1"/>
</dbReference>
<dbReference type="SUPFAM" id="SSF52540">
    <property type="entry name" value="P-loop containing nucleoside triphosphate hydrolases"/>
    <property type="match status" value="1"/>
</dbReference>
<feature type="domain" description="AAA+ ATPase" evidence="9">
    <location>
        <begin position="360"/>
        <end position="517"/>
    </location>
</feature>
<dbReference type="SMART" id="SM01074">
    <property type="entry name" value="Cdc6_C"/>
    <property type="match status" value="1"/>
</dbReference>
<evidence type="ECO:0000259" key="10">
    <source>
        <dbReference type="SMART" id="SM01074"/>
    </source>
</evidence>
<comment type="caution">
    <text evidence="11">The sequence shown here is derived from an EMBL/GenBank/DDBJ whole genome shotgun (WGS) entry which is preliminary data.</text>
</comment>
<dbReference type="CDD" id="cd08768">
    <property type="entry name" value="Cdc6_C"/>
    <property type="match status" value="1"/>
</dbReference>
<dbReference type="PANTHER" id="PTHR10763:SF23">
    <property type="entry name" value="ORIGIN RECOGNITION COMPLEX SUBUNIT 1"/>
    <property type="match status" value="1"/>
</dbReference>
<evidence type="ECO:0000256" key="8">
    <source>
        <dbReference type="SAM" id="MobiDB-lite"/>
    </source>
</evidence>
<evidence type="ECO:0000313" key="12">
    <source>
        <dbReference type="Proteomes" id="UP000699462"/>
    </source>
</evidence>
<accession>A0A8T0DBD5</accession>
<evidence type="ECO:0000313" key="11">
    <source>
        <dbReference type="EMBL" id="KAF8565090.1"/>
    </source>
</evidence>
<dbReference type="CDD" id="cd00009">
    <property type="entry name" value="AAA"/>
    <property type="match status" value="1"/>
</dbReference>
<evidence type="ECO:0000256" key="1">
    <source>
        <dbReference type="ARBA" id="ARBA00004123"/>
    </source>
</evidence>
<feature type="domain" description="Cdc6 C-terminal" evidence="10">
    <location>
        <begin position="616"/>
        <end position="696"/>
    </location>
</feature>
<dbReference type="GO" id="GO:0006270">
    <property type="term" value="P:DNA replication initiation"/>
    <property type="evidence" value="ECO:0007669"/>
    <property type="project" value="TreeGrafter"/>
</dbReference>
<feature type="compositionally biased region" description="Basic residues" evidence="8">
    <location>
        <begin position="272"/>
        <end position="281"/>
    </location>
</feature>
<dbReference type="GO" id="GO:0033314">
    <property type="term" value="P:mitotic DNA replication checkpoint signaling"/>
    <property type="evidence" value="ECO:0007669"/>
    <property type="project" value="TreeGrafter"/>
</dbReference>
<organism evidence="11 12">
    <name type="scientific">Paragonimus westermani</name>
    <dbReference type="NCBI Taxonomy" id="34504"/>
    <lineage>
        <taxon>Eukaryota</taxon>
        <taxon>Metazoa</taxon>
        <taxon>Spiralia</taxon>
        <taxon>Lophotrochozoa</taxon>
        <taxon>Platyhelminthes</taxon>
        <taxon>Trematoda</taxon>
        <taxon>Digenea</taxon>
        <taxon>Plagiorchiida</taxon>
        <taxon>Troglotremata</taxon>
        <taxon>Troglotrematidae</taxon>
        <taxon>Paragonimus</taxon>
    </lineage>
</organism>
<comment type="similarity">
    <text evidence="2 7">Belongs to the ORC1 family.</text>
</comment>
<name>A0A8T0DBD5_9TREM</name>